<feature type="domain" description="Lysozyme inhibitor LprI-like N-terminal" evidence="2">
    <location>
        <begin position="56"/>
        <end position="149"/>
    </location>
</feature>
<name>A0A1B1AH09_9PROT</name>
<dbReference type="STRING" id="1759059.ATE48_07805"/>
<evidence type="ECO:0000256" key="1">
    <source>
        <dbReference type="SAM" id="SignalP"/>
    </source>
</evidence>
<organism evidence="3 4">
    <name type="scientific">Candidatus Viadribacter manganicus</name>
    <dbReference type="NCBI Taxonomy" id="1759059"/>
    <lineage>
        <taxon>Bacteria</taxon>
        <taxon>Pseudomonadati</taxon>
        <taxon>Pseudomonadota</taxon>
        <taxon>Alphaproteobacteria</taxon>
        <taxon>Hyphomonadales</taxon>
        <taxon>Hyphomonadaceae</taxon>
        <taxon>Candidatus Viadribacter</taxon>
    </lineage>
</organism>
<accession>A0A1B1AH09</accession>
<dbReference type="KEGG" id="cbot:ATE48_07805"/>
<keyword evidence="4" id="KW-1185">Reference proteome</keyword>
<reference evidence="3 4" key="1">
    <citation type="submission" date="2015-11" db="EMBL/GenBank/DDBJ databases">
        <title>Whole-Genome Sequence of Candidatus Oderbacter manganicum from the National Park Lower Oder Valley, Germany.</title>
        <authorList>
            <person name="Braun B."/>
            <person name="Liere K."/>
            <person name="Szewzyk U."/>
        </authorList>
    </citation>
    <scope>NUCLEOTIDE SEQUENCE [LARGE SCALE GENOMIC DNA]</scope>
    <source>
        <strain evidence="3 4">OTSz_A_272</strain>
    </source>
</reference>
<dbReference type="InParanoid" id="A0A1B1AH09"/>
<keyword evidence="1" id="KW-0732">Signal</keyword>
<dbReference type="Proteomes" id="UP000092498">
    <property type="component" value="Chromosome"/>
</dbReference>
<feature type="chain" id="PRO_5008518792" description="Lysozyme inhibitor LprI-like N-terminal domain-containing protein" evidence="1">
    <location>
        <begin position="33"/>
        <end position="320"/>
    </location>
</feature>
<protein>
    <recommendedName>
        <fullName evidence="2">Lysozyme inhibitor LprI-like N-terminal domain-containing protein</fullName>
    </recommendedName>
</protein>
<dbReference type="Gene3D" id="1.20.1270.180">
    <property type="match status" value="1"/>
</dbReference>
<gene>
    <name evidence="3" type="ORF">ATE48_07805</name>
</gene>
<evidence type="ECO:0000313" key="3">
    <source>
        <dbReference type="EMBL" id="ANP45835.1"/>
    </source>
</evidence>
<dbReference type="EMBL" id="CP013244">
    <property type="protein sequence ID" value="ANP45835.1"/>
    <property type="molecule type" value="Genomic_DNA"/>
</dbReference>
<dbReference type="AlphaFoldDB" id="A0A1B1AH09"/>
<dbReference type="RefSeq" id="WP_066769830.1">
    <property type="nucleotide sequence ID" value="NZ_CP013244.1"/>
</dbReference>
<proteinExistence type="predicted"/>
<sequence length="320" mass="36793">MKMKRMKRAPVRALTMRACVFAAASISLLAFAQPASAQNQDDRYRGDSEPGYRYRDTSQADVDAAERRLADVYQRRITEARAADRSWRRNRPRNWYSQETALRNAERYWIAYRDADCRYLAQPYAGRRQYDGYLRGCLVDRTNERTTDLRQSRLTVADNDDRDQRWRQRYERTYSYNDDTFYQQCRNGPDPAAVIAGGLIGGLIGNAAGRDDNNTGATIAGVVVGAAIGAVLTNNMECTDRSYAYRTYYDGLNANRPNTDYDWRNQSNGNYGRFHVDQYYDDPDGFRCATYRQSATINRRARETQGHACQQPNGVWVVVD</sequence>
<evidence type="ECO:0000259" key="2">
    <source>
        <dbReference type="Pfam" id="PF07007"/>
    </source>
</evidence>
<dbReference type="Pfam" id="PF07007">
    <property type="entry name" value="LprI"/>
    <property type="match status" value="1"/>
</dbReference>
<dbReference type="InterPro" id="IPR009739">
    <property type="entry name" value="LprI-like_N"/>
</dbReference>
<feature type="signal peptide" evidence="1">
    <location>
        <begin position="1"/>
        <end position="32"/>
    </location>
</feature>
<evidence type="ECO:0000313" key="4">
    <source>
        <dbReference type="Proteomes" id="UP000092498"/>
    </source>
</evidence>